<protein>
    <recommendedName>
        <fullName evidence="8">BSD domain-containing protein</fullName>
    </recommendedName>
</protein>
<dbReference type="PANTHER" id="PTHR12856">
    <property type="entry name" value="TRANSCRIPTION INITIATION FACTOR IIH-RELATED"/>
    <property type="match status" value="1"/>
</dbReference>
<comment type="subcellular location">
    <subcellularLocation>
        <location evidence="1">Nucleus</location>
    </subcellularLocation>
</comment>
<name>A0A0L0VQC2_9BASI</name>
<dbReference type="InterPro" id="IPR005607">
    <property type="entry name" value="BSD_dom"/>
</dbReference>
<dbReference type="AlphaFoldDB" id="A0A0L0VQC2"/>
<evidence type="ECO:0000259" key="8">
    <source>
        <dbReference type="PROSITE" id="PS50858"/>
    </source>
</evidence>
<feature type="region of interest" description="Disordered" evidence="7">
    <location>
        <begin position="540"/>
        <end position="565"/>
    </location>
</feature>
<dbReference type="GO" id="GO:0006351">
    <property type="term" value="P:DNA-templated transcription"/>
    <property type="evidence" value="ECO:0007669"/>
    <property type="project" value="InterPro"/>
</dbReference>
<comment type="caution">
    <text evidence="9">The sequence shown here is derived from an EMBL/GenBank/DDBJ whole genome shotgun (WGS) entry which is preliminary data.</text>
</comment>
<evidence type="ECO:0000256" key="2">
    <source>
        <dbReference type="ARBA" id="ARBA00009448"/>
    </source>
</evidence>
<evidence type="ECO:0000256" key="1">
    <source>
        <dbReference type="ARBA" id="ARBA00004123"/>
    </source>
</evidence>
<feature type="domain" description="BSD" evidence="8">
    <location>
        <begin position="234"/>
        <end position="285"/>
    </location>
</feature>
<dbReference type="SUPFAM" id="SSF50729">
    <property type="entry name" value="PH domain-like"/>
    <property type="match status" value="1"/>
</dbReference>
<dbReference type="Proteomes" id="UP000054564">
    <property type="component" value="Unassembled WGS sequence"/>
</dbReference>
<evidence type="ECO:0000256" key="4">
    <source>
        <dbReference type="ARBA" id="ARBA00023015"/>
    </source>
</evidence>
<keyword evidence="4" id="KW-0805">Transcription regulation</keyword>
<keyword evidence="6" id="KW-0539">Nucleus</keyword>
<dbReference type="SMART" id="SM00751">
    <property type="entry name" value="BSD"/>
    <property type="match status" value="2"/>
</dbReference>
<dbReference type="InterPro" id="IPR035925">
    <property type="entry name" value="BSD_dom_sf"/>
</dbReference>
<dbReference type="Gene3D" id="6.10.140.1200">
    <property type="match status" value="1"/>
</dbReference>
<keyword evidence="5" id="KW-0804">Transcription</keyword>
<dbReference type="SUPFAM" id="SSF140383">
    <property type="entry name" value="BSD domain-like"/>
    <property type="match status" value="2"/>
</dbReference>
<dbReference type="InterPro" id="IPR013876">
    <property type="entry name" value="TFIIH_BTF_p62_N"/>
</dbReference>
<keyword evidence="3" id="KW-0677">Repeat</keyword>
<feature type="domain" description="BSD" evidence="8">
    <location>
        <begin position="171"/>
        <end position="201"/>
    </location>
</feature>
<proteinExistence type="inferred from homology"/>
<evidence type="ECO:0000256" key="6">
    <source>
        <dbReference type="ARBA" id="ARBA00023242"/>
    </source>
</evidence>
<gene>
    <name evidence="9" type="ORF">PSTG_05246</name>
</gene>
<organism evidence="9 10">
    <name type="scientific">Puccinia striiformis f. sp. tritici PST-78</name>
    <dbReference type="NCBI Taxonomy" id="1165861"/>
    <lineage>
        <taxon>Eukaryota</taxon>
        <taxon>Fungi</taxon>
        <taxon>Dikarya</taxon>
        <taxon>Basidiomycota</taxon>
        <taxon>Pucciniomycotina</taxon>
        <taxon>Pucciniomycetes</taxon>
        <taxon>Pucciniales</taxon>
        <taxon>Pucciniaceae</taxon>
        <taxon>Puccinia</taxon>
    </lineage>
</organism>
<feature type="region of interest" description="Disordered" evidence="7">
    <location>
        <begin position="132"/>
        <end position="154"/>
    </location>
</feature>
<reference evidence="10" key="1">
    <citation type="submission" date="2014-03" db="EMBL/GenBank/DDBJ databases">
        <title>The Genome Sequence of Puccinia striiformis f. sp. tritici PST-78.</title>
        <authorList>
            <consortium name="The Broad Institute Genome Sequencing Platform"/>
            <person name="Cuomo C."/>
            <person name="Hulbert S."/>
            <person name="Chen X."/>
            <person name="Walker B."/>
            <person name="Young S.K."/>
            <person name="Zeng Q."/>
            <person name="Gargeya S."/>
            <person name="Fitzgerald M."/>
            <person name="Haas B."/>
            <person name="Abouelleil A."/>
            <person name="Alvarado L."/>
            <person name="Arachchi H.M."/>
            <person name="Berlin A.M."/>
            <person name="Chapman S.B."/>
            <person name="Goldberg J."/>
            <person name="Griggs A."/>
            <person name="Gujja S."/>
            <person name="Hansen M."/>
            <person name="Howarth C."/>
            <person name="Imamovic A."/>
            <person name="Larimer J."/>
            <person name="McCowan C."/>
            <person name="Montmayeur A."/>
            <person name="Murphy C."/>
            <person name="Neiman D."/>
            <person name="Pearson M."/>
            <person name="Priest M."/>
            <person name="Roberts A."/>
            <person name="Saif S."/>
            <person name="Shea T."/>
            <person name="Sisk P."/>
            <person name="Sykes S."/>
            <person name="Wortman J."/>
            <person name="Nusbaum C."/>
            <person name="Birren B."/>
        </authorList>
    </citation>
    <scope>NUCLEOTIDE SEQUENCE [LARGE SCALE GENOMIC DNA]</scope>
    <source>
        <strain evidence="10">race PST-78</strain>
    </source>
</reference>
<dbReference type="Pfam" id="PF03909">
    <property type="entry name" value="BSD"/>
    <property type="match status" value="1"/>
</dbReference>
<dbReference type="GO" id="GO:0006289">
    <property type="term" value="P:nucleotide-excision repair"/>
    <property type="evidence" value="ECO:0007669"/>
    <property type="project" value="InterPro"/>
</dbReference>
<sequence length="645" mass="73186">MGNNNKTSSSSLLTSSIVEAITSYKKKTGKLILSKTALKWIPKDGAGSGAEIISIEINRLHSLFSSKEGGPKAILKIGAKLTTTTTTTTTGTDEAPVDESYNFAFISSDPHGDRDLFKTHISEIIVQNRAQIQIPPPTTTEGSKNPSNSNEIVPPRLDNKVVINPLEDWRLKKRVLQSHPDLRQLHKEMVIGAQISESEFWHGREDLLFNEARLDNQKIGRSAQMVDPRPETTDNGEIRISITPQMIKDIFEQYPVVQKAYNENVPPLNDQTFWTRYFRSKLFNRHKSSARQSGDAVKEDEILDKYLDDEDDGVVPKNINQREINRLLDLNSTLEDHTETGNSDDWTMRPGTQRSSLPLMRRFNEHSQRLLDSTLGKVPERRRGGGVIDGGDAGARNNYEEVDLEDLNNHKKPERIILDMREQERYFEGSAVASNNNNNNHLKRKRTVEEDVEVVQIMAQRLTREWNLDLGSFKIRDLQLTSATTIMLDNIAVRDQQQRGFNEASMPKDFLNQMVSTYTTTNEFLRQFWTAILPNPISINPTTTTLSSSSSSTTGKTKEEQEEEQNKLNLMMVKPTLTVEQKALKSQRMINFLSKTNERIQNLINLSHSFENDVGFNKSNIVVAFNGLLKSVEIAQKYYSDRTSS</sequence>
<dbReference type="GO" id="GO:0000439">
    <property type="term" value="C:transcription factor TFIIH core complex"/>
    <property type="evidence" value="ECO:0007669"/>
    <property type="project" value="InterPro"/>
</dbReference>
<evidence type="ECO:0000313" key="9">
    <source>
        <dbReference type="EMBL" id="KNF01463.1"/>
    </source>
</evidence>
<dbReference type="Pfam" id="PF08567">
    <property type="entry name" value="PH_TFIIH"/>
    <property type="match status" value="1"/>
</dbReference>
<accession>A0A0L0VQC2</accession>
<evidence type="ECO:0000256" key="3">
    <source>
        <dbReference type="ARBA" id="ARBA00022737"/>
    </source>
</evidence>
<evidence type="ECO:0000313" key="10">
    <source>
        <dbReference type="Proteomes" id="UP000054564"/>
    </source>
</evidence>
<evidence type="ECO:0000256" key="5">
    <source>
        <dbReference type="ARBA" id="ARBA00023163"/>
    </source>
</evidence>
<feature type="compositionally biased region" description="Polar residues" evidence="7">
    <location>
        <begin position="139"/>
        <end position="151"/>
    </location>
</feature>
<dbReference type="Gene3D" id="2.30.29.30">
    <property type="entry name" value="Pleckstrin-homology domain (PH domain)/Phosphotyrosine-binding domain (PTB)"/>
    <property type="match status" value="1"/>
</dbReference>
<dbReference type="InterPro" id="IPR027079">
    <property type="entry name" value="Tfb1/GTF2H1"/>
</dbReference>
<dbReference type="EMBL" id="AJIL01000029">
    <property type="protein sequence ID" value="KNF01463.1"/>
    <property type="molecule type" value="Genomic_DNA"/>
</dbReference>
<feature type="compositionally biased region" description="Low complexity" evidence="7">
    <location>
        <begin position="540"/>
        <end position="554"/>
    </location>
</feature>
<keyword evidence="10" id="KW-1185">Reference proteome</keyword>
<dbReference type="OrthoDB" id="2504407at2759"/>
<comment type="similarity">
    <text evidence="2">Belongs to the TFB1 family.</text>
</comment>
<dbReference type="InterPro" id="IPR011993">
    <property type="entry name" value="PH-like_dom_sf"/>
</dbReference>
<dbReference type="STRING" id="1165861.A0A0L0VQC2"/>
<dbReference type="CDD" id="cd13229">
    <property type="entry name" value="PH_TFIIH"/>
    <property type="match status" value="1"/>
</dbReference>
<dbReference type="PROSITE" id="PS50858">
    <property type="entry name" value="BSD"/>
    <property type="match status" value="2"/>
</dbReference>
<evidence type="ECO:0000256" key="7">
    <source>
        <dbReference type="SAM" id="MobiDB-lite"/>
    </source>
</evidence>